<dbReference type="RefSeq" id="WP_098060582.1">
    <property type="nucleotide sequence ID" value="NZ_PDEP01000001.1"/>
</dbReference>
<protein>
    <recommendedName>
        <fullName evidence="3">Haloacid dehalogenase</fullName>
    </recommendedName>
</protein>
<dbReference type="EMBL" id="PDEP01000001">
    <property type="protein sequence ID" value="PEN09182.1"/>
    <property type="molecule type" value="Genomic_DNA"/>
</dbReference>
<evidence type="ECO:0000313" key="1">
    <source>
        <dbReference type="EMBL" id="PEN09182.1"/>
    </source>
</evidence>
<dbReference type="PANTHER" id="PTHR19288">
    <property type="entry name" value="4-NITROPHENYLPHOSPHATASE-RELATED"/>
    <property type="match status" value="1"/>
</dbReference>
<dbReference type="Pfam" id="PF13344">
    <property type="entry name" value="Hydrolase_6"/>
    <property type="match status" value="1"/>
</dbReference>
<dbReference type="PANTHER" id="PTHR19288:SF46">
    <property type="entry name" value="HALOACID DEHALOGENASE-LIKE HYDROLASE DOMAIN-CONTAINING PROTEIN 2"/>
    <property type="match status" value="1"/>
</dbReference>
<dbReference type="InterPro" id="IPR036412">
    <property type="entry name" value="HAD-like_sf"/>
</dbReference>
<dbReference type="GO" id="GO:0016791">
    <property type="term" value="F:phosphatase activity"/>
    <property type="evidence" value="ECO:0007669"/>
    <property type="project" value="TreeGrafter"/>
</dbReference>
<dbReference type="Pfam" id="PF13242">
    <property type="entry name" value="Hydrolase_like"/>
    <property type="match status" value="1"/>
</dbReference>
<name>A0A2H3NQ33_9BACT</name>
<dbReference type="AlphaFoldDB" id="A0A2H3NQ33"/>
<evidence type="ECO:0008006" key="3">
    <source>
        <dbReference type="Google" id="ProtNLM"/>
    </source>
</evidence>
<evidence type="ECO:0000313" key="2">
    <source>
        <dbReference type="Proteomes" id="UP000221024"/>
    </source>
</evidence>
<dbReference type="Gene3D" id="3.40.50.1000">
    <property type="entry name" value="HAD superfamily/HAD-like"/>
    <property type="match status" value="2"/>
</dbReference>
<dbReference type="OrthoDB" id="9810449at2"/>
<keyword evidence="2" id="KW-1185">Reference proteome</keyword>
<accession>A0A2H3NQ33</accession>
<sequence>MIADQFDVFLLDLDGVLYLGSEPIPESIVAVQRLLDRGAHVRILTNNPRLSRQALVERFQEAALAIRKEHIVTSGWAAARFLAQQGVTRTDVVGSAGATAACADEGLTRTEDDPEAVIVGADHATTYRDLQRAMDHIRAGAQFVGTNPDTSFPTSSGRGLGAGALIQALEAATGVQATIAGKPEPLVFEVVRSAFDPDARLVMIGDNPDTDILGAHRAGIASILMTHSAERSGDAAPHPAPDLTLSTLTALFDDDYSMHG</sequence>
<dbReference type="InterPro" id="IPR006357">
    <property type="entry name" value="HAD-SF_hydro_IIA"/>
</dbReference>
<reference evidence="1 2" key="1">
    <citation type="submission" date="2017-10" db="EMBL/GenBank/DDBJ databases">
        <title>Draft genome of Longimonas halophila.</title>
        <authorList>
            <person name="Goh K.M."/>
            <person name="Shamsir M.S."/>
            <person name="Lim S.W."/>
        </authorList>
    </citation>
    <scope>NUCLEOTIDE SEQUENCE [LARGE SCALE GENOMIC DNA]</scope>
    <source>
        <strain evidence="1 2">KCTC 42399</strain>
    </source>
</reference>
<proteinExistence type="predicted"/>
<dbReference type="NCBIfam" id="TIGR01460">
    <property type="entry name" value="HAD-SF-IIA"/>
    <property type="match status" value="1"/>
</dbReference>
<dbReference type="Proteomes" id="UP000221024">
    <property type="component" value="Unassembled WGS sequence"/>
</dbReference>
<dbReference type="GO" id="GO:0005737">
    <property type="term" value="C:cytoplasm"/>
    <property type="evidence" value="ECO:0007669"/>
    <property type="project" value="TreeGrafter"/>
</dbReference>
<organism evidence="1 2">
    <name type="scientific">Longimonas halophila</name>
    <dbReference type="NCBI Taxonomy" id="1469170"/>
    <lineage>
        <taxon>Bacteria</taxon>
        <taxon>Pseudomonadati</taxon>
        <taxon>Rhodothermota</taxon>
        <taxon>Rhodothermia</taxon>
        <taxon>Rhodothermales</taxon>
        <taxon>Salisaetaceae</taxon>
        <taxon>Longimonas</taxon>
    </lineage>
</organism>
<gene>
    <name evidence="1" type="ORF">CRI93_00160</name>
</gene>
<dbReference type="InterPro" id="IPR023214">
    <property type="entry name" value="HAD_sf"/>
</dbReference>
<dbReference type="SUPFAM" id="SSF56784">
    <property type="entry name" value="HAD-like"/>
    <property type="match status" value="1"/>
</dbReference>
<comment type="caution">
    <text evidence="1">The sequence shown here is derived from an EMBL/GenBank/DDBJ whole genome shotgun (WGS) entry which is preliminary data.</text>
</comment>